<protein>
    <recommendedName>
        <fullName evidence="12">Photosystem II extrinsic protein V</fullName>
        <shortName evidence="12">PsbV</shortName>
    </recommendedName>
    <alternativeName>
        <fullName evidence="12">Cytochrome c-550</fullName>
    </alternativeName>
    <alternativeName>
        <fullName evidence="12">Cytochrome c550</fullName>
    </alternativeName>
    <alternativeName>
        <fullName evidence="12">Low-potential cytochrome c</fullName>
    </alternativeName>
</protein>
<comment type="similarity">
    <text evidence="2 12">Belongs to the cytochrome c family. PsbV subfamily.</text>
</comment>
<evidence type="ECO:0000256" key="2">
    <source>
        <dbReference type="ARBA" id="ARBA00010433"/>
    </source>
</evidence>
<comment type="function">
    <text evidence="12">One of the extrinsic, lumenal subunits of photosystem II (PSII). PSII is a light-driven water plastoquinone oxidoreductase, using light energy to abstract electrons from H(2)O, generating a proton gradient subsequently used for ATP formation. The extrinsic proteins stabilize the structure of photosystem II oxygen-evolving complex (OEC), the ion environment of oxygen evolution and protect the OEC against heat-induced inactivation. Low-potential cytochrome c that plays a role in the OEC of PSII.</text>
</comment>
<keyword evidence="4 12" id="KW-0602">Photosynthesis</keyword>
<feature type="binding site" description="covalent" evidence="12">
    <location>
        <position position="63"/>
    </location>
    <ligand>
        <name>heme c</name>
        <dbReference type="ChEBI" id="CHEBI:61717"/>
    </ligand>
</feature>
<keyword evidence="10 12" id="KW-0472">Membrane</keyword>
<evidence type="ECO:0000256" key="4">
    <source>
        <dbReference type="ARBA" id="ARBA00022531"/>
    </source>
</evidence>
<dbReference type="GO" id="GO:0005506">
    <property type="term" value="F:iron ion binding"/>
    <property type="evidence" value="ECO:0007669"/>
    <property type="project" value="InterPro"/>
</dbReference>
<keyword evidence="9 12" id="KW-0793">Thylakoid</keyword>
<dbReference type="Gene3D" id="1.10.760.10">
    <property type="entry name" value="Cytochrome c-like domain"/>
    <property type="match status" value="1"/>
</dbReference>
<dbReference type="EMBL" id="FO818640">
    <property type="protein sequence ID" value="CDM97127.1"/>
    <property type="molecule type" value="Genomic_DNA"/>
</dbReference>
<dbReference type="InterPro" id="IPR009056">
    <property type="entry name" value="Cyt_c-like_dom"/>
</dbReference>
<keyword evidence="7 12" id="KW-0249">Electron transport</keyword>
<evidence type="ECO:0000256" key="5">
    <source>
        <dbReference type="ARBA" id="ARBA00022617"/>
    </source>
</evidence>
<comment type="subunit">
    <text evidence="12">PSII is composed of 1 copy each of membrane proteins PsbA, PsbB, PsbC, PsbD, PsbE, PsbF, PsbH, PsbI, PsbJ, PsbK, PsbL, PsbM, PsbT, PsbX, PsbY, PsbZ, Psb30/Ycf12, peripheral proteins PsbO, CyanoQ (PsbQ), PsbU, PsbV and a large number of cofactors. It forms dimeric complexes.</text>
</comment>
<feature type="domain" description="Cytochrome c" evidence="13">
    <location>
        <begin position="50"/>
        <end position="149"/>
    </location>
</feature>
<evidence type="ECO:0000256" key="8">
    <source>
        <dbReference type="ARBA" id="ARBA00023004"/>
    </source>
</evidence>
<dbReference type="GO" id="GO:0022904">
    <property type="term" value="P:respiratory electron transport chain"/>
    <property type="evidence" value="ECO:0007669"/>
    <property type="project" value="InterPro"/>
</dbReference>
<dbReference type="Proteomes" id="UP000032946">
    <property type="component" value="Chromosome"/>
</dbReference>
<keyword evidence="8 12" id="KW-0408">Iron</keyword>
<comment type="subcellular location">
    <subcellularLocation>
        <location evidence="12">Cellular thylakoid membrane</location>
        <topology evidence="12">Peripheral membrane protein</topology>
        <orientation evidence="12">Lumenal side</orientation>
    </subcellularLocation>
    <subcellularLocation>
        <location evidence="1">Membrane</location>
        <topology evidence="1">Peripheral membrane protein</topology>
    </subcellularLocation>
    <text evidence="12">Associated with photosystem II at the lumenal side of the thylakoid membrane.</text>
</comment>
<feature type="binding site" description="covalent" evidence="12">
    <location>
        <position position="66"/>
    </location>
    <ligand>
        <name>heme c</name>
        <dbReference type="ChEBI" id="CHEBI:61717"/>
    </ligand>
</feature>
<organism evidence="14 15">
    <name type="scientific">Limnospira indica PCC 8005</name>
    <dbReference type="NCBI Taxonomy" id="376219"/>
    <lineage>
        <taxon>Bacteria</taxon>
        <taxon>Bacillati</taxon>
        <taxon>Cyanobacteriota</taxon>
        <taxon>Cyanophyceae</taxon>
        <taxon>Oscillatoriophycideae</taxon>
        <taxon>Oscillatoriales</taxon>
        <taxon>Sirenicapillariaceae</taxon>
        <taxon>Limnospira</taxon>
    </lineage>
</organism>
<dbReference type="InterPro" id="IPR016003">
    <property type="entry name" value="PsbV_cyt_c550-like"/>
</dbReference>
<dbReference type="PROSITE" id="PS51007">
    <property type="entry name" value="CYTC"/>
    <property type="match status" value="1"/>
</dbReference>
<dbReference type="InterPro" id="IPR036909">
    <property type="entry name" value="Cyt_c-like_dom_sf"/>
</dbReference>
<keyword evidence="5 12" id="KW-0349">Heme</keyword>
<proteinExistence type="inferred from homology"/>
<dbReference type="SMR" id="A0A9P1KIV9"/>
<keyword evidence="3 12" id="KW-0813">Transport</keyword>
<name>A0A9P1KIV9_9CYAN</name>
<gene>
    <name evidence="12 14" type="primary">psbV</name>
    <name evidence="14" type="ORF">ARTHRO_50094</name>
</gene>
<dbReference type="PIRSF" id="PIRSF005890">
    <property type="entry name" value="Phot_II_cyt_c550"/>
    <property type="match status" value="1"/>
</dbReference>
<evidence type="ECO:0000256" key="3">
    <source>
        <dbReference type="ARBA" id="ARBA00022448"/>
    </source>
</evidence>
<keyword evidence="15" id="KW-1185">Reference proteome</keyword>
<dbReference type="GO" id="GO:0019684">
    <property type="term" value="P:photosynthesis, light reaction"/>
    <property type="evidence" value="ECO:0007669"/>
    <property type="project" value="UniProtKB-UniRule"/>
</dbReference>
<evidence type="ECO:0000256" key="1">
    <source>
        <dbReference type="ARBA" id="ARBA00004170"/>
    </source>
</evidence>
<evidence type="ECO:0000256" key="10">
    <source>
        <dbReference type="ARBA" id="ARBA00023136"/>
    </source>
</evidence>
<dbReference type="GO" id="GO:0020037">
    <property type="term" value="F:heme binding"/>
    <property type="evidence" value="ECO:0007669"/>
    <property type="project" value="InterPro"/>
</dbReference>
<dbReference type="HAMAP" id="MF_01378">
    <property type="entry name" value="PSII_Cyt550"/>
    <property type="match status" value="1"/>
</dbReference>
<evidence type="ECO:0000256" key="9">
    <source>
        <dbReference type="ARBA" id="ARBA00023078"/>
    </source>
</evidence>
<dbReference type="InterPro" id="IPR017851">
    <property type="entry name" value="PsbV_cyt_c550"/>
</dbReference>
<evidence type="ECO:0000313" key="15">
    <source>
        <dbReference type="Proteomes" id="UP000032946"/>
    </source>
</evidence>
<dbReference type="GO" id="GO:0031676">
    <property type="term" value="C:plasma membrane-derived thylakoid membrane"/>
    <property type="evidence" value="ECO:0007669"/>
    <property type="project" value="UniProtKB-SubCell"/>
</dbReference>
<evidence type="ECO:0000256" key="7">
    <source>
        <dbReference type="ARBA" id="ARBA00022982"/>
    </source>
</evidence>
<dbReference type="InterPro" id="IPR029490">
    <property type="entry name" value="Cytochrom_C550"/>
</dbReference>
<keyword evidence="6 12" id="KW-0479">Metal-binding</keyword>
<sequence length="163" mass="18188">MLKRYIWLAVATVFFTFQMWVGNANALELTEELRTLPINAQGDTAVLSLKEIKKGQQVFNAACAQCHALGVTKTNPDVNLSPEALALATPPRDNIAALVDYVKNPTTYDGFIEIYELHPSLKSADIFPKMRNLSEDDLYNVAAYILLQPKVRGEQWGGGKYLR</sequence>
<feature type="binding site" description="axial binding residue" evidence="12">
    <location>
        <position position="118"/>
    </location>
    <ligand>
        <name>heme c</name>
        <dbReference type="ChEBI" id="CHEBI:61717"/>
    </ligand>
    <ligandPart>
        <name>Fe</name>
        <dbReference type="ChEBI" id="CHEBI:18248"/>
    </ligandPart>
</feature>
<evidence type="ECO:0000256" key="11">
    <source>
        <dbReference type="ARBA" id="ARBA00023276"/>
    </source>
</evidence>
<accession>A0A9P1KIV9</accession>
<evidence type="ECO:0000256" key="12">
    <source>
        <dbReference type="HAMAP-Rule" id="MF_01378"/>
    </source>
</evidence>
<dbReference type="SUPFAM" id="SSF46626">
    <property type="entry name" value="Cytochrome c"/>
    <property type="match status" value="1"/>
</dbReference>
<dbReference type="Pfam" id="PF14495">
    <property type="entry name" value="Cytochrom_C550"/>
    <property type="match status" value="1"/>
</dbReference>
<dbReference type="GO" id="GO:0009055">
    <property type="term" value="F:electron transfer activity"/>
    <property type="evidence" value="ECO:0007669"/>
    <property type="project" value="InterPro"/>
</dbReference>
<feature type="binding site" description="axial binding residue" evidence="12">
    <location>
        <position position="67"/>
    </location>
    <ligand>
        <name>heme c</name>
        <dbReference type="ChEBI" id="CHEBI:61717"/>
    </ligand>
    <ligandPart>
        <name>Fe</name>
        <dbReference type="ChEBI" id="CHEBI:18248"/>
    </ligandPart>
</feature>
<dbReference type="GO" id="GO:0009523">
    <property type="term" value="C:photosystem II"/>
    <property type="evidence" value="ECO:0007669"/>
    <property type="project" value="UniProtKB-KW"/>
</dbReference>
<keyword evidence="11 12" id="KW-0604">Photosystem II</keyword>
<reference evidence="14 15" key="1">
    <citation type="submission" date="2014-02" db="EMBL/GenBank/DDBJ databases">
        <authorList>
            <person name="Genoscope - CEA"/>
        </authorList>
    </citation>
    <scope>NUCLEOTIDE SEQUENCE [LARGE SCALE GENOMIC DNA]</scope>
    <source>
        <strain evidence="14 15">PCC 8005</strain>
    </source>
</reference>
<dbReference type="NCBIfam" id="TIGR03045">
    <property type="entry name" value="PS_II_C550"/>
    <property type="match status" value="1"/>
</dbReference>
<evidence type="ECO:0000259" key="13">
    <source>
        <dbReference type="PROSITE" id="PS51007"/>
    </source>
</evidence>
<dbReference type="AlphaFoldDB" id="A0A9P1KIV9"/>
<dbReference type="RefSeq" id="WP_006623884.1">
    <property type="nucleotide sequence ID" value="NZ_FO818640.1"/>
</dbReference>
<comment type="cofactor">
    <cofactor evidence="12">
        <name>heme c</name>
        <dbReference type="ChEBI" id="CHEBI:61717"/>
    </cofactor>
    <text evidence="12">Binds 1 heme c group covalently per subunit.</text>
</comment>
<evidence type="ECO:0000256" key="6">
    <source>
        <dbReference type="ARBA" id="ARBA00022723"/>
    </source>
</evidence>
<evidence type="ECO:0000313" key="14">
    <source>
        <dbReference type="EMBL" id="CDM97127.1"/>
    </source>
</evidence>